<comment type="caution">
    <text evidence="1">The sequence shown here is derived from an EMBL/GenBank/DDBJ whole genome shotgun (WGS) entry which is preliminary data.</text>
</comment>
<dbReference type="AlphaFoldDB" id="A0A1E5QBQ8"/>
<dbReference type="EMBL" id="MCGG01000006">
    <property type="protein sequence ID" value="OEJ69505.1"/>
    <property type="molecule type" value="Genomic_DNA"/>
</dbReference>
<dbReference type="STRING" id="28181.BEN30_02845"/>
<organism evidence="1 2">
    <name type="scientific">Magnetovibrio blakemorei</name>
    <dbReference type="NCBI Taxonomy" id="28181"/>
    <lineage>
        <taxon>Bacteria</taxon>
        <taxon>Pseudomonadati</taxon>
        <taxon>Pseudomonadota</taxon>
        <taxon>Alphaproteobacteria</taxon>
        <taxon>Rhodospirillales</taxon>
        <taxon>Magnetovibrionaceae</taxon>
        <taxon>Magnetovibrio</taxon>
    </lineage>
</organism>
<dbReference type="RefSeq" id="WP_069956515.1">
    <property type="nucleotide sequence ID" value="NZ_MCGG01000006.1"/>
</dbReference>
<gene>
    <name evidence="1" type="ORF">BEN30_02845</name>
</gene>
<evidence type="ECO:0000313" key="2">
    <source>
        <dbReference type="Proteomes" id="UP000095347"/>
    </source>
</evidence>
<name>A0A1E5QBQ8_9PROT</name>
<sequence length="89" mass="10391">MSFLPNDRPQTWFDEFLSEVASDHRQLLACREARQGRSDWSFEHAVKRTQSFYDERFNGYHKVGSITGAQLDRLLVLVEALGRDDFPEV</sequence>
<evidence type="ECO:0000313" key="1">
    <source>
        <dbReference type="EMBL" id="OEJ69505.1"/>
    </source>
</evidence>
<keyword evidence="2" id="KW-1185">Reference proteome</keyword>
<protein>
    <submittedName>
        <fullName evidence="1">Uncharacterized protein</fullName>
    </submittedName>
</protein>
<accession>A0A1E5QBQ8</accession>
<reference evidence="2" key="1">
    <citation type="submission" date="2016-07" db="EMBL/GenBank/DDBJ databases">
        <authorList>
            <person name="Florea S."/>
            <person name="Webb J.S."/>
            <person name="Jaromczyk J."/>
            <person name="Schardl C.L."/>
        </authorList>
    </citation>
    <scope>NUCLEOTIDE SEQUENCE [LARGE SCALE GENOMIC DNA]</scope>
    <source>
        <strain evidence="2">MV-1</strain>
    </source>
</reference>
<dbReference type="Proteomes" id="UP000095347">
    <property type="component" value="Unassembled WGS sequence"/>
</dbReference>
<proteinExistence type="predicted"/>